<keyword evidence="3" id="KW-1185">Reference proteome</keyword>
<comment type="caution">
    <text evidence="2">The sequence shown here is derived from an EMBL/GenBank/DDBJ whole genome shotgun (WGS) entry which is preliminary data.</text>
</comment>
<proteinExistence type="predicted"/>
<dbReference type="GeneID" id="98175663"/>
<name>A0ABQ0GAI2_9PEZI</name>
<dbReference type="RefSeq" id="XP_070916441.1">
    <property type="nucleotide sequence ID" value="XM_071060340.1"/>
</dbReference>
<dbReference type="SUPFAM" id="SSF50494">
    <property type="entry name" value="Trypsin-like serine proteases"/>
    <property type="match status" value="1"/>
</dbReference>
<feature type="region of interest" description="Disordered" evidence="1">
    <location>
        <begin position="1"/>
        <end position="41"/>
    </location>
</feature>
<accession>A0ABQ0GAI2</accession>
<evidence type="ECO:0000313" key="2">
    <source>
        <dbReference type="EMBL" id="GAB1314710.1"/>
    </source>
</evidence>
<gene>
    <name evidence="2" type="ORF">MFIFM68171_04920</name>
</gene>
<dbReference type="InterPro" id="IPR043504">
    <property type="entry name" value="Peptidase_S1_PA_chymotrypsin"/>
</dbReference>
<organism evidence="2 3">
    <name type="scientific">Madurella fahalii</name>
    <dbReference type="NCBI Taxonomy" id="1157608"/>
    <lineage>
        <taxon>Eukaryota</taxon>
        <taxon>Fungi</taxon>
        <taxon>Dikarya</taxon>
        <taxon>Ascomycota</taxon>
        <taxon>Pezizomycotina</taxon>
        <taxon>Sordariomycetes</taxon>
        <taxon>Sordariomycetidae</taxon>
        <taxon>Sordariales</taxon>
        <taxon>Sordariales incertae sedis</taxon>
        <taxon>Madurella</taxon>
    </lineage>
</organism>
<feature type="compositionally biased region" description="Basic and acidic residues" evidence="1">
    <location>
        <begin position="24"/>
        <end position="40"/>
    </location>
</feature>
<dbReference type="Gene3D" id="2.40.10.10">
    <property type="entry name" value="Trypsin-like serine proteases"/>
    <property type="match status" value="2"/>
</dbReference>
<sequence length="313" mass="34381">MATTVEYPPRRTRLQRKQLQADVKSIKLDDDDTADPKATRGPDALITMLPFRPPRTTTRLSVADHKLLLRKQDLLRNHDILVPPDIRRSGSGADAVAATLVFAQQEAGTAVCIHPSGLLLTCSHCVAETADELDLTAVHWLLFVSGTIVGARCVAWDARRDLALLRITAATTAEQEPEGGARSFPAVVVADQPPPMNARLVCIGHPGSEDLEAGQPGIKTGYDVLHVSTGAFRGYAEGQDLQDNSEIGALQHDCWTYWGHSGAPLLERESWRLVGLHSSWDDQTGMRRGVPLETIREFLERNFWEVADGQKDQ</sequence>
<dbReference type="Pfam" id="PF13365">
    <property type="entry name" value="Trypsin_2"/>
    <property type="match status" value="1"/>
</dbReference>
<evidence type="ECO:0000256" key="1">
    <source>
        <dbReference type="SAM" id="MobiDB-lite"/>
    </source>
</evidence>
<reference evidence="2 3" key="1">
    <citation type="submission" date="2024-09" db="EMBL/GenBank/DDBJ databases">
        <title>Itraconazole resistance in Madurella fahalii resulting from another homologue of gene encoding cytochrome P450 14-alpha sterol demethylase (CYP51).</title>
        <authorList>
            <person name="Yoshioka I."/>
            <person name="Fahal A.H."/>
            <person name="Kaneko S."/>
            <person name="Yaguchi T."/>
        </authorList>
    </citation>
    <scope>NUCLEOTIDE SEQUENCE [LARGE SCALE GENOMIC DNA]</scope>
    <source>
        <strain evidence="2 3">IFM 68171</strain>
    </source>
</reference>
<protein>
    <submittedName>
        <fullName evidence="2">Uncharacterized protein</fullName>
    </submittedName>
</protein>
<dbReference type="EMBL" id="BAAFSV010000002">
    <property type="protein sequence ID" value="GAB1314710.1"/>
    <property type="molecule type" value="Genomic_DNA"/>
</dbReference>
<dbReference type="InterPro" id="IPR009003">
    <property type="entry name" value="Peptidase_S1_PA"/>
</dbReference>
<evidence type="ECO:0000313" key="3">
    <source>
        <dbReference type="Proteomes" id="UP001628179"/>
    </source>
</evidence>
<dbReference type="Proteomes" id="UP001628179">
    <property type="component" value="Unassembled WGS sequence"/>
</dbReference>